<dbReference type="InterPro" id="IPR051609">
    <property type="entry name" value="NmrA/Isoflavone_reductase-like"/>
</dbReference>
<evidence type="ECO:0000313" key="5">
    <source>
        <dbReference type="Proteomes" id="UP001187682"/>
    </source>
</evidence>
<reference evidence="4" key="1">
    <citation type="submission" date="2018-03" db="EMBL/GenBank/DDBJ databases">
        <authorList>
            <person name="Guldener U."/>
        </authorList>
    </citation>
    <scope>NUCLEOTIDE SEQUENCE</scope>
</reference>
<evidence type="ECO:0000256" key="1">
    <source>
        <dbReference type="ARBA" id="ARBA00022857"/>
    </source>
</evidence>
<dbReference type="Pfam" id="PF05368">
    <property type="entry name" value="NmrA"/>
    <property type="match status" value="1"/>
</dbReference>
<evidence type="ECO:0000256" key="2">
    <source>
        <dbReference type="ARBA" id="ARBA00023002"/>
    </source>
</evidence>
<dbReference type="PANTHER" id="PTHR47706">
    <property type="entry name" value="NMRA-LIKE FAMILY PROTEIN"/>
    <property type="match status" value="1"/>
</dbReference>
<comment type="caution">
    <text evidence="4">The sequence shown here is derived from an EMBL/GenBank/DDBJ whole genome shotgun (WGS) entry which is preliminary data.</text>
</comment>
<dbReference type="SUPFAM" id="SSF51735">
    <property type="entry name" value="NAD(P)-binding Rossmann-fold domains"/>
    <property type="match status" value="1"/>
</dbReference>
<protein>
    <submittedName>
        <fullName evidence="4">Related to oxidoreductase CipA-like</fullName>
    </submittedName>
</protein>
<proteinExistence type="predicted"/>
<keyword evidence="5" id="KW-1185">Reference proteome</keyword>
<accession>A0AAE8N5P8</accession>
<evidence type="ECO:0000313" key="4">
    <source>
        <dbReference type="EMBL" id="SPO06740.1"/>
    </source>
</evidence>
<dbReference type="InterPro" id="IPR036291">
    <property type="entry name" value="NAD(P)-bd_dom_sf"/>
</dbReference>
<dbReference type="InterPro" id="IPR008030">
    <property type="entry name" value="NmrA-like"/>
</dbReference>
<sequence length="333" mass="37132">MGYIKNIAIVGATGTIGSRIVSEFLAQGKHTITAITRTDSNAHIPPGVNIAKVDYSDPTSLVVALRGHQALIITLPPASEGIQGQLVDAAAEADISYIVTNGWGFDKTHISAEDVLGPGQQAINKRIEELGMSWIEFVSGFWYEFSLARGVNTFGFDFEQKTVLFLDEGTARINVATWEQTAQAVVKVFTLKEFPDNEQDEDNSLSRLKNTNIYFKSFLVSQKDMFESVLRVTGDRREDWKVSYETSENRFKSGQQILQQGDRTGFMRLMYARMFYPEETGDGSGAFEHWGKLLNEELGLPREDFDERTKVALEGAKDFTRFGLVSSAYSSLS</sequence>
<dbReference type="AlphaFoldDB" id="A0AAE8N5P8"/>
<name>A0AAE8N5P8_9PEZI</name>
<dbReference type="Gene3D" id="3.40.50.720">
    <property type="entry name" value="NAD(P)-binding Rossmann-like Domain"/>
    <property type="match status" value="1"/>
</dbReference>
<dbReference type="Proteomes" id="UP001187682">
    <property type="component" value="Unassembled WGS sequence"/>
</dbReference>
<dbReference type="GO" id="GO:0016491">
    <property type="term" value="F:oxidoreductase activity"/>
    <property type="evidence" value="ECO:0007669"/>
    <property type="project" value="UniProtKB-KW"/>
</dbReference>
<dbReference type="PANTHER" id="PTHR47706:SF7">
    <property type="entry name" value="CIPA-LIKE, PUTATIVE (AFU_ORTHOLOGUE AFUA_1G01630)-RELATED"/>
    <property type="match status" value="1"/>
</dbReference>
<gene>
    <name evidence="4" type="ORF">DNG_09434</name>
</gene>
<organism evidence="4 5">
    <name type="scientific">Cephalotrichum gorgonifer</name>
    <dbReference type="NCBI Taxonomy" id="2041049"/>
    <lineage>
        <taxon>Eukaryota</taxon>
        <taxon>Fungi</taxon>
        <taxon>Dikarya</taxon>
        <taxon>Ascomycota</taxon>
        <taxon>Pezizomycotina</taxon>
        <taxon>Sordariomycetes</taxon>
        <taxon>Hypocreomycetidae</taxon>
        <taxon>Microascales</taxon>
        <taxon>Microascaceae</taxon>
        <taxon>Cephalotrichum</taxon>
    </lineage>
</organism>
<keyword evidence="1" id="KW-0521">NADP</keyword>
<feature type="domain" description="NmrA-like" evidence="3">
    <location>
        <begin position="5"/>
        <end position="146"/>
    </location>
</feature>
<evidence type="ECO:0000259" key="3">
    <source>
        <dbReference type="Pfam" id="PF05368"/>
    </source>
</evidence>
<keyword evidence="2" id="KW-0560">Oxidoreductase</keyword>
<dbReference type="EMBL" id="ONZQ02000017">
    <property type="protein sequence ID" value="SPO06740.1"/>
    <property type="molecule type" value="Genomic_DNA"/>
</dbReference>